<dbReference type="AlphaFoldDB" id="A0A1Z4VU26"/>
<dbReference type="RefSeq" id="WP_157745669.1">
    <property type="nucleotide sequence ID" value="NZ_AP018052.1"/>
</dbReference>
<dbReference type="Proteomes" id="UP000218765">
    <property type="component" value="Chromosome"/>
</dbReference>
<feature type="chain" id="PRO_5012487133" evidence="2">
    <location>
        <begin position="28"/>
        <end position="120"/>
    </location>
</feature>
<keyword evidence="1" id="KW-0812">Transmembrane</keyword>
<evidence type="ECO:0000256" key="2">
    <source>
        <dbReference type="SAM" id="SignalP"/>
    </source>
</evidence>
<feature type="transmembrane region" description="Helical" evidence="1">
    <location>
        <begin position="72"/>
        <end position="90"/>
    </location>
</feature>
<feature type="signal peptide" evidence="2">
    <location>
        <begin position="1"/>
        <end position="27"/>
    </location>
</feature>
<dbReference type="OrthoDB" id="9938951at2"/>
<evidence type="ECO:0000313" key="3">
    <source>
        <dbReference type="EMBL" id="BAZ94902.1"/>
    </source>
</evidence>
<keyword evidence="1" id="KW-0472">Membrane</keyword>
<evidence type="ECO:0000313" key="4">
    <source>
        <dbReference type="Proteomes" id="UP000218765"/>
    </source>
</evidence>
<feature type="transmembrane region" description="Helical" evidence="1">
    <location>
        <begin position="96"/>
        <end position="118"/>
    </location>
</feature>
<dbReference type="EMBL" id="AP018052">
    <property type="protein sequence ID" value="BAZ94902.1"/>
    <property type="molecule type" value="Genomic_DNA"/>
</dbReference>
<organism evidence="3 4">
    <name type="scientific">Thiohalobacter thiocyanaticus</name>
    <dbReference type="NCBI Taxonomy" id="585455"/>
    <lineage>
        <taxon>Bacteria</taxon>
        <taxon>Pseudomonadati</taxon>
        <taxon>Pseudomonadota</taxon>
        <taxon>Gammaproteobacteria</taxon>
        <taxon>Thiohalobacterales</taxon>
        <taxon>Thiohalobacteraceae</taxon>
        <taxon>Thiohalobacter</taxon>
    </lineage>
</organism>
<keyword evidence="2" id="KW-0732">Signal</keyword>
<keyword evidence="1" id="KW-1133">Transmembrane helix</keyword>
<keyword evidence="4" id="KW-1185">Reference proteome</keyword>
<evidence type="ECO:0000256" key="1">
    <source>
        <dbReference type="SAM" id="Phobius"/>
    </source>
</evidence>
<protein>
    <submittedName>
        <fullName evidence="3">Membrane protein</fullName>
    </submittedName>
</protein>
<accession>A0A1Z4VU26</accession>
<gene>
    <name evidence="3" type="ORF">FOKN1_2531</name>
</gene>
<sequence length="120" mass="12529">MNARLFQSLAIVSVAALLGLSLAKVSAADPWAFSVGAAVIAAIAVGIAGLFRQSTVSFEKATPPRKLLGLRIGVVGFVVALCGWLVAVFLSASVGYYIVVLGIVTGFVGFPIHIYNMFRT</sequence>
<name>A0A1Z4VU26_9GAMM</name>
<feature type="transmembrane region" description="Helical" evidence="1">
    <location>
        <begin position="33"/>
        <end position="51"/>
    </location>
</feature>
<proteinExistence type="predicted"/>
<dbReference type="KEGG" id="ttc:FOKN1_2531"/>
<reference evidence="3 4" key="1">
    <citation type="submission" date="2017-05" db="EMBL/GenBank/DDBJ databases">
        <title>Thiocyanate degradation by Thiohalobacter thiocyanaticus FOKN1.</title>
        <authorList>
            <person name="Oshiki M."/>
            <person name="Fukushima T."/>
            <person name="Kawano S."/>
            <person name="Nakagawa J."/>
        </authorList>
    </citation>
    <scope>NUCLEOTIDE SEQUENCE [LARGE SCALE GENOMIC DNA]</scope>
    <source>
        <strain evidence="3 4">FOKN1</strain>
    </source>
</reference>